<evidence type="ECO:0000313" key="3">
    <source>
        <dbReference type="Proteomes" id="UP000490386"/>
    </source>
</evidence>
<dbReference type="InterPro" id="IPR025877">
    <property type="entry name" value="MobA-like_NTP_Trfase"/>
</dbReference>
<dbReference type="Proteomes" id="UP000490386">
    <property type="component" value="Unassembled WGS sequence"/>
</dbReference>
<reference evidence="2 3" key="1">
    <citation type="submission" date="2019-09" db="EMBL/GenBank/DDBJ databases">
        <title>Phylogeny of genus Pseudoclavibacter and closely related genus.</title>
        <authorList>
            <person name="Li Y."/>
        </authorList>
    </citation>
    <scope>NUCLEOTIDE SEQUENCE [LARGE SCALE GENOMIC DNA]</scope>
    <source>
        <strain evidence="2 3">THG-MD12</strain>
    </source>
</reference>
<dbReference type="RefSeq" id="WP_151424943.1">
    <property type="nucleotide sequence ID" value="NZ_WBJX01000007.1"/>
</dbReference>
<dbReference type="PANTHER" id="PTHR43777">
    <property type="entry name" value="MOLYBDENUM COFACTOR CYTIDYLYLTRANSFERASE"/>
    <property type="match status" value="1"/>
</dbReference>
<dbReference type="EMBL" id="WBJX01000007">
    <property type="protein sequence ID" value="KAB1636230.1"/>
    <property type="molecule type" value="Genomic_DNA"/>
</dbReference>
<gene>
    <name evidence="2" type="ORF">F8O03_17050</name>
</gene>
<feature type="domain" description="MobA-like NTP transferase" evidence="1">
    <location>
        <begin position="5"/>
        <end position="161"/>
    </location>
</feature>
<name>A0A7J5AXR6_9MICO</name>
<dbReference type="GO" id="GO:0016779">
    <property type="term" value="F:nucleotidyltransferase activity"/>
    <property type="evidence" value="ECO:0007669"/>
    <property type="project" value="UniProtKB-ARBA"/>
</dbReference>
<proteinExistence type="predicted"/>
<comment type="caution">
    <text evidence="2">The sequence shown here is derived from an EMBL/GenBank/DDBJ whole genome shotgun (WGS) entry which is preliminary data.</text>
</comment>
<protein>
    <submittedName>
        <fullName evidence="2">NTP transferase domain-containing protein</fullName>
    </submittedName>
</protein>
<dbReference type="Gene3D" id="3.90.550.10">
    <property type="entry name" value="Spore Coat Polysaccharide Biosynthesis Protein SpsA, Chain A"/>
    <property type="match status" value="1"/>
</dbReference>
<dbReference type="SUPFAM" id="SSF53448">
    <property type="entry name" value="Nucleotide-diphospho-sugar transferases"/>
    <property type="match status" value="1"/>
</dbReference>
<keyword evidence="3" id="KW-1185">Reference proteome</keyword>
<sequence length="183" mass="18072">MSVAGVVLAAGAGSRFGGPKALASLPDGTPWVALAVETLVGAGCSEVLVALGAGRAEASALVPASAAVVSVPDWAEGLAASVRAALRAAATTDADAVLLIPVDTPDLPVMACRRVLGAGGPLARASYGGEPGHPVLIGREHWIPLASSLAGDRGAGAYLTARSAVSVECGDLWHGHDIDTRPA</sequence>
<dbReference type="OrthoDB" id="4427994at2"/>
<dbReference type="AlphaFoldDB" id="A0A7J5AXR6"/>
<dbReference type="Pfam" id="PF12804">
    <property type="entry name" value="NTP_transf_3"/>
    <property type="match status" value="1"/>
</dbReference>
<accession>A0A7J5AXR6</accession>
<dbReference type="PANTHER" id="PTHR43777:SF1">
    <property type="entry name" value="MOLYBDENUM COFACTOR CYTIDYLYLTRANSFERASE"/>
    <property type="match status" value="1"/>
</dbReference>
<organism evidence="2 3">
    <name type="scientific">Pseudoclavibacter terrae</name>
    <dbReference type="NCBI Taxonomy" id="1530195"/>
    <lineage>
        <taxon>Bacteria</taxon>
        <taxon>Bacillati</taxon>
        <taxon>Actinomycetota</taxon>
        <taxon>Actinomycetes</taxon>
        <taxon>Micrococcales</taxon>
        <taxon>Microbacteriaceae</taxon>
        <taxon>Pseudoclavibacter</taxon>
    </lineage>
</organism>
<keyword evidence="2" id="KW-0808">Transferase</keyword>
<evidence type="ECO:0000313" key="2">
    <source>
        <dbReference type="EMBL" id="KAB1636230.1"/>
    </source>
</evidence>
<dbReference type="InterPro" id="IPR029044">
    <property type="entry name" value="Nucleotide-diphossugar_trans"/>
</dbReference>
<evidence type="ECO:0000259" key="1">
    <source>
        <dbReference type="Pfam" id="PF12804"/>
    </source>
</evidence>